<dbReference type="EMBL" id="GHES01025196">
    <property type="protein sequence ID" value="MPA55755.1"/>
    <property type="molecule type" value="Transcribed_RNA"/>
</dbReference>
<accession>A0A5B7AI15</accession>
<dbReference type="Pfam" id="PF00400">
    <property type="entry name" value="WD40"/>
    <property type="match status" value="4"/>
</dbReference>
<dbReference type="FunFam" id="2.130.10.10:FF:000849">
    <property type="entry name" value="WD repeat-containing protein 44"/>
    <property type="match status" value="1"/>
</dbReference>
<dbReference type="InterPro" id="IPR040324">
    <property type="entry name" value="WDR44/Dgr2"/>
</dbReference>
<sequence length="672" mass="75171">MLRFDEGEEVFFDTADYLSSEESFVAKEDLVCGNLGYEIWMNEPRSVKERRESFLRGMGFVEFTPLHDFALGKVSETMGFERVVESSGAVSSSCGSSIINGAEEDLVCNSRELNGEANCMVDELGQGRVNKLNVVALEGEGETASISASAQKFGWREAQGHVEECKNFAMDRKKLRSWWKGLINKRKGNRGTSVLEVTKPIAKTPKVNRMKVQQNKKRCIEFPAVYSGQEIHAHKGFIRTMKFSPDGQYLASGGKDGVVRIWHVTTADASCKSLYTEGNFGSPKKEDNSNSGRKTSSHASVVIPDKVFRIEESPLHEFHGHTSDVLDLAWSKSNYLLSSSEDKTVRLWQVGCDECLSVFHHNDYVTCIQFNPVDENYFISGSLDGKVRVWGLSERRVVDWADVRDVVTAICYRPNGKGFIVSSITGSCRFYEATGSNLQLNAQIHFQGTKKSSGNKITGIQFLLEDSQRIMITSEDSKLRILDGIDVVQKYKGLPKSGSQMSASFTSTGRHIISVGEDSRVYIWNYDLCDPSSKQTKTVRSCEHFFFEDVSVAIPWTGMGTEQKGLSCGSPQCCFQTQEHQEASSWVRDSERFSLANWFSMDGSCKGSATWPEEKLPLWDVPVAEHDHPFHKHHNNSHNCTGLSATWGLVIVTAGWDGKIRTFHNYGLPVRI</sequence>
<keyword evidence="1 3" id="KW-0853">WD repeat</keyword>
<dbReference type="AlphaFoldDB" id="A0A5B7AI15"/>
<dbReference type="PANTHER" id="PTHR14221:SF31">
    <property type="entry name" value="TRANSDUCIN_WD40 REPEAT-LIKE SUPERFAMILY PROTEIN"/>
    <property type="match status" value="1"/>
</dbReference>
<dbReference type="PROSITE" id="PS50082">
    <property type="entry name" value="WD_REPEATS_2"/>
    <property type="match status" value="3"/>
</dbReference>
<gene>
    <name evidence="4" type="ORF">Din_025196</name>
</gene>
<feature type="repeat" description="WD" evidence="3">
    <location>
        <begin position="358"/>
        <end position="400"/>
    </location>
</feature>
<dbReference type="Gene3D" id="2.130.10.10">
    <property type="entry name" value="YVTN repeat-like/Quinoprotein amine dehydrogenase"/>
    <property type="match status" value="1"/>
</dbReference>
<keyword evidence="2" id="KW-0677">Repeat</keyword>
<evidence type="ECO:0000256" key="2">
    <source>
        <dbReference type="ARBA" id="ARBA00022737"/>
    </source>
</evidence>
<dbReference type="PRINTS" id="PR00320">
    <property type="entry name" value="GPROTEINBRPT"/>
</dbReference>
<evidence type="ECO:0000313" key="4">
    <source>
        <dbReference type="EMBL" id="MPA55755.1"/>
    </source>
</evidence>
<dbReference type="InterPro" id="IPR036322">
    <property type="entry name" value="WD40_repeat_dom_sf"/>
</dbReference>
<dbReference type="SMART" id="SM00320">
    <property type="entry name" value="WD40"/>
    <property type="match status" value="7"/>
</dbReference>
<proteinExistence type="predicted"/>
<feature type="repeat" description="WD" evidence="3">
    <location>
        <begin position="231"/>
        <end position="272"/>
    </location>
</feature>
<dbReference type="InterPro" id="IPR020472">
    <property type="entry name" value="WD40_PAC1"/>
</dbReference>
<evidence type="ECO:0000256" key="3">
    <source>
        <dbReference type="PROSITE-ProRule" id="PRU00221"/>
    </source>
</evidence>
<dbReference type="InterPro" id="IPR015943">
    <property type="entry name" value="WD40/YVTN_repeat-like_dom_sf"/>
</dbReference>
<dbReference type="InterPro" id="IPR001680">
    <property type="entry name" value="WD40_rpt"/>
</dbReference>
<name>A0A5B7AI15_DAVIN</name>
<protein>
    <submittedName>
        <fullName evidence="4">Uncharacterized protein</fullName>
    </submittedName>
</protein>
<evidence type="ECO:0000256" key="1">
    <source>
        <dbReference type="ARBA" id="ARBA00022574"/>
    </source>
</evidence>
<feature type="repeat" description="WD" evidence="3">
    <location>
        <begin position="318"/>
        <end position="358"/>
    </location>
</feature>
<organism evidence="4">
    <name type="scientific">Davidia involucrata</name>
    <name type="common">Dove tree</name>
    <dbReference type="NCBI Taxonomy" id="16924"/>
    <lineage>
        <taxon>Eukaryota</taxon>
        <taxon>Viridiplantae</taxon>
        <taxon>Streptophyta</taxon>
        <taxon>Embryophyta</taxon>
        <taxon>Tracheophyta</taxon>
        <taxon>Spermatophyta</taxon>
        <taxon>Magnoliopsida</taxon>
        <taxon>eudicotyledons</taxon>
        <taxon>Gunneridae</taxon>
        <taxon>Pentapetalae</taxon>
        <taxon>asterids</taxon>
        <taxon>Cornales</taxon>
        <taxon>Nyssaceae</taxon>
        <taxon>Davidia</taxon>
    </lineage>
</organism>
<dbReference type="PROSITE" id="PS50294">
    <property type="entry name" value="WD_REPEATS_REGION"/>
    <property type="match status" value="3"/>
</dbReference>
<reference evidence="4" key="1">
    <citation type="submission" date="2019-08" db="EMBL/GenBank/DDBJ databases">
        <title>Reference gene set and small RNA set construction with multiple tissues from Davidia involucrata Baill.</title>
        <authorList>
            <person name="Yang H."/>
            <person name="Zhou C."/>
            <person name="Li G."/>
            <person name="Wang J."/>
            <person name="Gao P."/>
            <person name="Wang M."/>
            <person name="Wang R."/>
            <person name="Zhao Y."/>
        </authorList>
    </citation>
    <scope>NUCLEOTIDE SEQUENCE</scope>
    <source>
        <tissue evidence="4">Mixed with DoveR01_LX</tissue>
    </source>
</reference>
<dbReference type="SUPFAM" id="SSF50978">
    <property type="entry name" value="WD40 repeat-like"/>
    <property type="match status" value="1"/>
</dbReference>
<dbReference type="PANTHER" id="PTHR14221">
    <property type="entry name" value="WD REPEAT DOMAIN 44"/>
    <property type="match status" value="1"/>
</dbReference>